<evidence type="ECO:0000313" key="2">
    <source>
        <dbReference type="Proteomes" id="UP000054783"/>
    </source>
</evidence>
<accession>A0A0V0YXI0</accession>
<dbReference type="OrthoDB" id="5920525at2759"/>
<dbReference type="Pfam" id="PF05380">
    <property type="entry name" value="Peptidase_A17"/>
    <property type="match status" value="1"/>
</dbReference>
<dbReference type="InterPro" id="IPR008042">
    <property type="entry name" value="Retrotrans_Pao"/>
</dbReference>
<proteinExistence type="predicted"/>
<sequence length="159" mass="18595">MNDLPSEKIEEHKQVTTLGMSWNCKNDELSYNISMEINEKKEYTKREVLSAASRIYDPLGYLTPFVIRAKTLIQELWKRGLRWEDPIPHDLKTTWTRWITEWKEIENVQIPSCLIEIPMKNIIRLELHGFSDASERAYGGAVYIKMIDVEGRGVIKLVV</sequence>
<reference evidence="1 2" key="1">
    <citation type="submission" date="2015-01" db="EMBL/GenBank/DDBJ databases">
        <title>Evolution of Trichinella species and genotypes.</title>
        <authorList>
            <person name="Korhonen P.K."/>
            <person name="Edoardo P."/>
            <person name="Giuseppe L.R."/>
            <person name="Gasser R.B."/>
        </authorList>
    </citation>
    <scope>NUCLEOTIDE SEQUENCE [LARGE SCALE GENOMIC DNA]</scope>
    <source>
        <strain evidence="1">ISS2496</strain>
    </source>
</reference>
<dbReference type="EMBL" id="JYDQ01001912">
    <property type="protein sequence ID" value="KRY04490.1"/>
    <property type="molecule type" value="Genomic_DNA"/>
</dbReference>
<protein>
    <recommendedName>
        <fullName evidence="3">DUF5641 domain-containing protein</fullName>
    </recommendedName>
</protein>
<dbReference type="Proteomes" id="UP000054783">
    <property type="component" value="Unassembled WGS sequence"/>
</dbReference>
<dbReference type="AlphaFoldDB" id="A0A0V0YXI0"/>
<feature type="non-terminal residue" evidence="1">
    <location>
        <position position="159"/>
    </location>
</feature>
<dbReference type="PANTHER" id="PTHR47331:SF5">
    <property type="entry name" value="RIBONUCLEASE H"/>
    <property type="match status" value="1"/>
</dbReference>
<gene>
    <name evidence="1" type="ORF">T12_1481</name>
</gene>
<evidence type="ECO:0008006" key="3">
    <source>
        <dbReference type="Google" id="ProtNLM"/>
    </source>
</evidence>
<comment type="caution">
    <text evidence="1">The sequence shown here is derived from an EMBL/GenBank/DDBJ whole genome shotgun (WGS) entry which is preliminary data.</text>
</comment>
<evidence type="ECO:0000313" key="1">
    <source>
        <dbReference type="EMBL" id="KRY04490.1"/>
    </source>
</evidence>
<dbReference type="STRING" id="990121.A0A0V0YXI0"/>
<organism evidence="1 2">
    <name type="scientific">Trichinella patagoniensis</name>
    <dbReference type="NCBI Taxonomy" id="990121"/>
    <lineage>
        <taxon>Eukaryota</taxon>
        <taxon>Metazoa</taxon>
        <taxon>Ecdysozoa</taxon>
        <taxon>Nematoda</taxon>
        <taxon>Enoplea</taxon>
        <taxon>Dorylaimia</taxon>
        <taxon>Trichinellida</taxon>
        <taxon>Trichinellidae</taxon>
        <taxon>Trichinella</taxon>
    </lineage>
</organism>
<name>A0A0V0YXI0_9BILA</name>
<dbReference type="PANTHER" id="PTHR47331">
    <property type="entry name" value="PHD-TYPE DOMAIN-CONTAINING PROTEIN"/>
    <property type="match status" value="1"/>
</dbReference>
<keyword evidence="2" id="KW-1185">Reference proteome</keyword>